<dbReference type="InterPro" id="IPR002110">
    <property type="entry name" value="Ankyrin_rpt"/>
</dbReference>
<dbReference type="Pfam" id="PF13857">
    <property type="entry name" value="Ank_5"/>
    <property type="match status" value="1"/>
</dbReference>
<dbReference type="Gene3D" id="1.25.40.20">
    <property type="entry name" value="Ankyrin repeat-containing domain"/>
    <property type="match status" value="4"/>
</dbReference>
<dbReference type="Gene3D" id="3.90.190.10">
    <property type="entry name" value="Protein tyrosine phosphatase superfamily"/>
    <property type="match status" value="1"/>
</dbReference>
<dbReference type="PROSITE" id="PS50297">
    <property type="entry name" value="ANK_REP_REGION"/>
    <property type="match status" value="6"/>
</dbReference>
<organism evidence="5 6">
    <name type="scientific">Trichogramma kaykai</name>
    <dbReference type="NCBI Taxonomy" id="54128"/>
    <lineage>
        <taxon>Eukaryota</taxon>
        <taxon>Metazoa</taxon>
        <taxon>Ecdysozoa</taxon>
        <taxon>Arthropoda</taxon>
        <taxon>Hexapoda</taxon>
        <taxon>Insecta</taxon>
        <taxon>Pterygota</taxon>
        <taxon>Neoptera</taxon>
        <taxon>Endopterygota</taxon>
        <taxon>Hymenoptera</taxon>
        <taxon>Apocrita</taxon>
        <taxon>Proctotrupomorpha</taxon>
        <taxon>Chalcidoidea</taxon>
        <taxon>Trichogrammatidae</taxon>
        <taxon>Trichogramma</taxon>
    </lineage>
</organism>
<dbReference type="Pfam" id="PF12796">
    <property type="entry name" value="Ank_2"/>
    <property type="match status" value="2"/>
</dbReference>
<proteinExistence type="predicted"/>
<dbReference type="SMART" id="SM00248">
    <property type="entry name" value="ANK"/>
    <property type="match status" value="9"/>
</dbReference>
<comment type="caution">
    <text evidence="5">The sequence shown here is derived from an EMBL/GenBank/DDBJ whole genome shotgun (WGS) entry which is preliminary data.</text>
</comment>
<keyword evidence="1" id="KW-0677">Repeat</keyword>
<feature type="repeat" description="ANK" evidence="3">
    <location>
        <begin position="259"/>
        <end position="291"/>
    </location>
</feature>
<accession>A0ABD2VV82</accession>
<dbReference type="EMBL" id="JBJJXI010000173">
    <property type="protein sequence ID" value="KAL3384406.1"/>
    <property type="molecule type" value="Genomic_DNA"/>
</dbReference>
<feature type="repeat" description="ANK" evidence="3">
    <location>
        <begin position="335"/>
        <end position="367"/>
    </location>
</feature>
<dbReference type="PROSITE" id="PS50088">
    <property type="entry name" value="ANK_REPEAT"/>
    <property type="match status" value="6"/>
</dbReference>
<dbReference type="Pfam" id="PF00023">
    <property type="entry name" value="Ank"/>
    <property type="match status" value="1"/>
</dbReference>
<evidence type="ECO:0000256" key="1">
    <source>
        <dbReference type="ARBA" id="ARBA00022737"/>
    </source>
</evidence>
<evidence type="ECO:0000313" key="5">
    <source>
        <dbReference type="EMBL" id="KAL3384406.1"/>
    </source>
</evidence>
<dbReference type="SUPFAM" id="SSF48403">
    <property type="entry name" value="Ankyrin repeat"/>
    <property type="match status" value="1"/>
</dbReference>
<evidence type="ECO:0000313" key="6">
    <source>
        <dbReference type="Proteomes" id="UP001627154"/>
    </source>
</evidence>
<feature type="repeat" description="ANK" evidence="3">
    <location>
        <begin position="145"/>
        <end position="177"/>
    </location>
</feature>
<feature type="region of interest" description="Disordered" evidence="4">
    <location>
        <begin position="784"/>
        <end position="812"/>
    </location>
</feature>
<dbReference type="PRINTS" id="PR01415">
    <property type="entry name" value="ANKYRIN"/>
</dbReference>
<gene>
    <name evidence="5" type="ORF">TKK_019804</name>
</gene>
<dbReference type="PANTHER" id="PTHR24193:SF121">
    <property type="entry name" value="ADA2A-CONTAINING COMPLEX COMPONENT 3, ISOFORM D"/>
    <property type="match status" value="1"/>
</dbReference>
<evidence type="ECO:0000256" key="4">
    <source>
        <dbReference type="SAM" id="MobiDB-lite"/>
    </source>
</evidence>
<evidence type="ECO:0000256" key="3">
    <source>
        <dbReference type="PROSITE-ProRule" id="PRU00023"/>
    </source>
</evidence>
<dbReference type="AlphaFoldDB" id="A0ABD2VV82"/>
<dbReference type="InterPro" id="IPR050663">
    <property type="entry name" value="Ankyrin-SOCS_Box"/>
</dbReference>
<dbReference type="InterPro" id="IPR036770">
    <property type="entry name" value="Ankyrin_rpt-contain_sf"/>
</dbReference>
<feature type="repeat" description="ANK" evidence="3">
    <location>
        <begin position="187"/>
        <end position="215"/>
    </location>
</feature>
<sequence length="812" mass="93157">MDQDSQNFSKKLKSLREKVNWEIEADRYALLDQLFALLTDWIDWKGPLPNLRDSLSPKEIERLLTDCLKNYSSREEDCYKAELIIDFVARTGYKDEPEVDEDGKPVLRRSTAVHSSLYVSTGGSGLFHDLFKIYDRFDVNYVHDKGLTHFHIACLNGLYDVVERFLERGQDPNCPTREGEPNIFFPPLQLAMEPGNKKLVELLLRRGADPNLSCDEKCTALHCICRMEGDLVSSDLAKLFFEICDDLKLTVELDAQDNEGRTPVYLAIFHVNRQLVELLLRRGANPDIANNEGITPLHLISYTDYADDDEFIEMFFEIWDKRQLTAHRVNVQDENGFTPLHWAGVFRNKRGMEKLLRRGADPNLPNVDGWTPLHVICSRGDLSYDLAQMFFDICDEQQQIVEIDTVTESDSTPLHEALISRSHKVVELLLRRGADPNSVDEDGQTPLHIICKRASSRDELLAMFPRLAQLDVVDKLGRTPLQWAVENLVPRVVDVLLDHGADLSSFVFPTASDFDERFDEQAFSSIYPNYKLIMASSLLVIAENLEERGYEFNRSEALTIMGFFAEHDLFEKPPAHERRWNYDWSIITPVEEEKLLTYEDYFKFAELDDLSVLPYGVKKDYIRFATKPSTMKDPGSTNHIIAPSLQDAIRQNLDNPETDDIIINPKKQKMDNLSYNVPTHNNYSALQDTNSVAKNLQPEQQFTTAILIKSFPNLKYVIDLTNTSRYYDQQDFTKAGIKYQKVMIPGMQVPPLEFVKRSFAAVLRDITMQNIALRKIAMLDGKTRDTNQIDKSPIDGERGLAKSRKRQKNSQS</sequence>
<name>A0ABD2VV82_9HYME</name>
<dbReference type="InterPro" id="IPR029021">
    <property type="entry name" value="Prot-tyrosine_phosphatase-like"/>
</dbReference>
<dbReference type="Proteomes" id="UP001627154">
    <property type="component" value="Unassembled WGS sequence"/>
</dbReference>
<feature type="compositionally biased region" description="Basic residues" evidence="4">
    <location>
        <begin position="801"/>
        <end position="812"/>
    </location>
</feature>
<feature type="repeat" description="ANK" evidence="3">
    <location>
        <begin position="409"/>
        <end position="441"/>
    </location>
</feature>
<protein>
    <submittedName>
        <fullName evidence="5">Uncharacterized protein</fullName>
    </submittedName>
</protein>
<dbReference type="SUPFAM" id="SSF52799">
    <property type="entry name" value="(Phosphotyrosine protein) phosphatases II"/>
    <property type="match status" value="1"/>
</dbReference>
<feature type="repeat" description="ANK" evidence="3">
    <location>
        <begin position="476"/>
        <end position="504"/>
    </location>
</feature>
<keyword evidence="2 3" id="KW-0040">ANK repeat</keyword>
<evidence type="ECO:0000256" key="2">
    <source>
        <dbReference type="ARBA" id="ARBA00023043"/>
    </source>
</evidence>
<reference evidence="5 6" key="1">
    <citation type="journal article" date="2024" name="bioRxiv">
        <title>A reference genome for Trichogramma kaykai: A tiny desert-dwelling parasitoid wasp with competing sex-ratio distorters.</title>
        <authorList>
            <person name="Culotta J."/>
            <person name="Lindsey A.R."/>
        </authorList>
    </citation>
    <scope>NUCLEOTIDE SEQUENCE [LARGE SCALE GENOMIC DNA]</scope>
    <source>
        <strain evidence="5 6">KSX58</strain>
    </source>
</reference>
<dbReference type="PANTHER" id="PTHR24193">
    <property type="entry name" value="ANKYRIN REPEAT PROTEIN"/>
    <property type="match status" value="1"/>
</dbReference>
<feature type="compositionally biased region" description="Basic and acidic residues" evidence="4">
    <location>
        <begin position="784"/>
        <end position="800"/>
    </location>
</feature>
<keyword evidence="6" id="KW-1185">Reference proteome</keyword>